<dbReference type="InterPro" id="IPR043128">
    <property type="entry name" value="Rev_trsase/Diguanyl_cyclase"/>
</dbReference>
<dbReference type="Pfam" id="PF00072">
    <property type="entry name" value="Response_reg"/>
    <property type="match status" value="1"/>
</dbReference>
<dbReference type="SMART" id="SM00267">
    <property type="entry name" value="GGDEF"/>
    <property type="match status" value="1"/>
</dbReference>
<evidence type="ECO:0000313" key="7">
    <source>
        <dbReference type="Proteomes" id="UP001162734"/>
    </source>
</evidence>
<evidence type="ECO:0000259" key="4">
    <source>
        <dbReference type="PROSITE" id="PS50110"/>
    </source>
</evidence>
<dbReference type="EC" id="2.7.7.65" evidence="1"/>
<dbReference type="InterPro" id="IPR000160">
    <property type="entry name" value="GGDEF_dom"/>
</dbReference>
<organism evidence="6 7">
    <name type="scientific">Anaeromyxobacter paludicola</name>
    <dbReference type="NCBI Taxonomy" id="2918171"/>
    <lineage>
        <taxon>Bacteria</taxon>
        <taxon>Pseudomonadati</taxon>
        <taxon>Myxococcota</taxon>
        <taxon>Myxococcia</taxon>
        <taxon>Myxococcales</taxon>
        <taxon>Cystobacterineae</taxon>
        <taxon>Anaeromyxobacteraceae</taxon>
        <taxon>Anaeromyxobacter</taxon>
    </lineage>
</organism>
<dbReference type="SUPFAM" id="SSF55073">
    <property type="entry name" value="Nucleotide cyclase"/>
    <property type="match status" value="1"/>
</dbReference>
<feature type="modified residue" description="4-aspartylphosphate" evidence="3">
    <location>
        <position position="53"/>
    </location>
</feature>
<dbReference type="CDD" id="cd01949">
    <property type="entry name" value="GGDEF"/>
    <property type="match status" value="1"/>
</dbReference>
<dbReference type="NCBIfam" id="TIGR00254">
    <property type="entry name" value="GGDEF"/>
    <property type="match status" value="1"/>
</dbReference>
<dbReference type="CDD" id="cd00156">
    <property type="entry name" value="REC"/>
    <property type="match status" value="1"/>
</dbReference>
<dbReference type="InterPro" id="IPR001789">
    <property type="entry name" value="Sig_transdc_resp-reg_receiver"/>
</dbReference>
<comment type="catalytic activity">
    <reaction evidence="2">
        <text>2 GTP = 3',3'-c-di-GMP + 2 diphosphate</text>
        <dbReference type="Rhea" id="RHEA:24898"/>
        <dbReference type="ChEBI" id="CHEBI:33019"/>
        <dbReference type="ChEBI" id="CHEBI:37565"/>
        <dbReference type="ChEBI" id="CHEBI:58805"/>
        <dbReference type="EC" id="2.7.7.65"/>
    </reaction>
</comment>
<protein>
    <recommendedName>
        <fullName evidence="1">diguanylate cyclase</fullName>
        <ecNumber evidence="1">2.7.7.65</ecNumber>
    </recommendedName>
</protein>
<dbReference type="PROSITE" id="PS50887">
    <property type="entry name" value="GGDEF"/>
    <property type="match status" value="1"/>
</dbReference>
<dbReference type="InterPro" id="IPR029787">
    <property type="entry name" value="Nucleotide_cyclase"/>
</dbReference>
<evidence type="ECO:0000259" key="5">
    <source>
        <dbReference type="PROSITE" id="PS50887"/>
    </source>
</evidence>
<evidence type="ECO:0000313" key="6">
    <source>
        <dbReference type="EMBL" id="BDG09148.1"/>
    </source>
</evidence>
<reference evidence="7" key="1">
    <citation type="journal article" date="2022" name="Int. J. Syst. Evol. Microbiol.">
        <title>Anaeromyxobacter oryzae sp. nov., Anaeromyxobacter diazotrophicus sp. nov. and Anaeromyxobacter paludicola sp. nov., isolated from paddy soils.</title>
        <authorList>
            <person name="Itoh H."/>
            <person name="Xu Z."/>
            <person name="Mise K."/>
            <person name="Masuda Y."/>
            <person name="Ushijima N."/>
            <person name="Hayakawa C."/>
            <person name="Shiratori Y."/>
            <person name="Senoo K."/>
        </authorList>
    </citation>
    <scope>NUCLEOTIDE SEQUENCE [LARGE SCALE GENOMIC DNA]</scope>
    <source>
        <strain evidence="7">Red630</strain>
    </source>
</reference>
<keyword evidence="3" id="KW-0597">Phosphoprotein</keyword>
<dbReference type="PANTHER" id="PTHR45138:SF9">
    <property type="entry name" value="DIGUANYLATE CYCLASE DGCM-RELATED"/>
    <property type="match status" value="1"/>
</dbReference>
<dbReference type="EMBL" id="AP025592">
    <property type="protein sequence ID" value="BDG09148.1"/>
    <property type="molecule type" value="Genomic_DNA"/>
</dbReference>
<dbReference type="InterPro" id="IPR011006">
    <property type="entry name" value="CheY-like_superfamily"/>
</dbReference>
<dbReference type="PANTHER" id="PTHR45138">
    <property type="entry name" value="REGULATORY COMPONENTS OF SENSORY TRANSDUCTION SYSTEM"/>
    <property type="match status" value="1"/>
</dbReference>
<proteinExistence type="predicted"/>
<sequence length="324" mass="34151">MSSRILLAQLSSPADDLASMLSGSSCEVKRATGAAGALRQAFSDAPPDLVLLDVARADAEAIELLRALKARTLPRFVPVLVVSRDEEVAQRVAALRAGADDFLSRPVHALEVVARVAAMLRIQASQDRLHQATTALAALSATDPLTGLHNRRHLQERLAQELSRARRYGGPLSLLLVDLDHFKRVNDGYGHQAGDAALRAVAGILRTTLRTLDVCARFGGEEFAVLMPATDWSGALTVAERLRRRIAAAPLLTAPALREPSAGPVEVRMTASLGAAFMASGAQVGADELVRAADAALYRAKQQGRDATCLAPALARPAAAASAA</sequence>
<dbReference type="PROSITE" id="PS50110">
    <property type="entry name" value="RESPONSE_REGULATORY"/>
    <property type="match status" value="1"/>
</dbReference>
<dbReference type="Pfam" id="PF00990">
    <property type="entry name" value="GGDEF"/>
    <property type="match status" value="1"/>
</dbReference>
<dbReference type="RefSeq" id="WP_248340840.1">
    <property type="nucleotide sequence ID" value="NZ_AP025592.1"/>
</dbReference>
<feature type="domain" description="GGDEF" evidence="5">
    <location>
        <begin position="170"/>
        <end position="313"/>
    </location>
</feature>
<feature type="domain" description="Response regulatory" evidence="4">
    <location>
        <begin position="1"/>
        <end position="120"/>
    </location>
</feature>
<accession>A0ABM7XBC2</accession>
<evidence type="ECO:0000256" key="2">
    <source>
        <dbReference type="ARBA" id="ARBA00034247"/>
    </source>
</evidence>
<dbReference type="Proteomes" id="UP001162734">
    <property type="component" value="Chromosome"/>
</dbReference>
<name>A0ABM7XBC2_9BACT</name>
<dbReference type="Gene3D" id="3.40.50.2300">
    <property type="match status" value="1"/>
</dbReference>
<dbReference type="Gene3D" id="3.30.70.270">
    <property type="match status" value="1"/>
</dbReference>
<evidence type="ECO:0000256" key="1">
    <source>
        <dbReference type="ARBA" id="ARBA00012528"/>
    </source>
</evidence>
<dbReference type="SMART" id="SM00448">
    <property type="entry name" value="REC"/>
    <property type="match status" value="1"/>
</dbReference>
<dbReference type="InterPro" id="IPR050469">
    <property type="entry name" value="Diguanylate_Cyclase"/>
</dbReference>
<evidence type="ECO:0000256" key="3">
    <source>
        <dbReference type="PROSITE-ProRule" id="PRU00169"/>
    </source>
</evidence>
<gene>
    <name evidence="6" type="ORF">AMPC_22610</name>
</gene>
<dbReference type="SUPFAM" id="SSF52172">
    <property type="entry name" value="CheY-like"/>
    <property type="match status" value="1"/>
</dbReference>
<keyword evidence="7" id="KW-1185">Reference proteome</keyword>